<sequence>MTYGRSKARNHTAFTQQDAPVRNRGDKKGTDPMRTTAPRRRARRTLVGTGAAIALLAGAVTGCQSQGKQEEGERGAQAAPRWNTAPASIAAVGDSITRGFDACSVLADCPEVSWATGNDPAVLSLATRLLGDAEAPARSWNYAVTGSRMADLSGQLVSAAAHKPDLVTVMVGSNDACRPTASSMTPVADFRAGFEKALTELRTASPTTQVYVSSVPDLQRLWEQGKDLPMVRQIWKLGICQSMLADPLSAASGATARREQVRARVVEYNEVLREVCGKDPLCRYDGGAVFQYPFSAEQLSHWDWFHPGKDGQARLAELAHRQVTAAEPPR</sequence>
<dbReference type="SUPFAM" id="SSF52266">
    <property type="entry name" value="SGNH hydrolase"/>
    <property type="match status" value="1"/>
</dbReference>
<dbReference type="Proteomes" id="UP000600026">
    <property type="component" value="Unassembled WGS sequence"/>
</dbReference>
<evidence type="ECO:0000259" key="2">
    <source>
        <dbReference type="Pfam" id="PF13472"/>
    </source>
</evidence>
<evidence type="ECO:0000313" key="3">
    <source>
        <dbReference type="EMBL" id="GHI89839.1"/>
    </source>
</evidence>
<feature type="compositionally biased region" description="Basic residues" evidence="1">
    <location>
        <begin position="1"/>
        <end position="10"/>
    </location>
</feature>
<evidence type="ECO:0000313" key="4">
    <source>
        <dbReference type="Proteomes" id="UP000600026"/>
    </source>
</evidence>
<protein>
    <submittedName>
        <fullName evidence="3">Lipoprotein</fullName>
    </submittedName>
</protein>
<accession>A0A919LMP3</accession>
<name>A0A919LMP3_9ACTN</name>
<dbReference type="PANTHER" id="PTHR30383">
    <property type="entry name" value="THIOESTERASE 1/PROTEASE 1/LYSOPHOSPHOLIPASE L1"/>
    <property type="match status" value="1"/>
</dbReference>
<proteinExistence type="predicted"/>
<dbReference type="CDD" id="cd01832">
    <property type="entry name" value="SGNH_hydrolase_like_1"/>
    <property type="match status" value="1"/>
</dbReference>
<organism evidence="3 4">
    <name type="scientific">Streptomyces xanthophaeus</name>
    <dbReference type="NCBI Taxonomy" id="67385"/>
    <lineage>
        <taxon>Bacteria</taxon>
        <taxon>Bacillati</taxon>
        <taxon>Actinomycetota</taxon>
        <taxon>Actinomycetes</taxon>
        <taxon>Kitasatosporales</taxon>
        <taxon>Streptomycetaceae</taxon>
        <taxon>Streptomyces</taxon>
    </lineage>
</organism>
<feature type="compositionally biased region" description="Basic and acidic residues" evidence="1">
    <location>
        <begin position="21"/>
        <end position="31"/>
    </location>
</feature>
<keyword evidence="4" id="KW-1185">Reference proteome</keyword>
<dbReference type="InterPro" id="IPR036514">
    <property type="entry name" value="SGNH_hydro_sf"/>
</dbReference>
<dbReference type="AlphaFoldDB" id="A0A919LMP3"/>
<dbReference type="PANTHER" id="PTHR30383:SF5">
    <property type="entry name" value="SGNH HYDROLASE-TYPE ESTERASE DOMAIN-CONTAINING PROTEIN"/>
    <property type="match status" value="1"/>
</dbReference>
<dbReference type="Pfam" id="PF13472">
    <property type="entry name" value="Lipase_GDSL_2"/>
    <property type="match status" value="1"/>
</dbReference>
<keyword evidence="3" id="KW-0449">Lipoprotein</keyword>
<dbReference type="GO" id="GO:0004622">
    <property type="term" value="F:phosphatidylcholine lysophospholipase activity"/>
    <property type="evidence" value="ECO:0007669"/>
    <property type="project" value="TreeGrafter"/>
</dbReference>
<feature type="region of interest" description="Disordered" evidence="1">
    <location>
        <begin position="1"/>
        <end position="37"/>
    </location>
</feature>
<comment type="caution">
    <text evidence="3">The sequence shown here is derived from an EMBL/GenBank/DDBJ whole genome shotgun (WGS) entry which is preliminary data.</text>
</comment>
<dbReference type="InterPro" id="IPR051532">
    <property type="entry name" value="Ester_Hydrolysis_Enzymes"/>
</dbReference>
<gene>
    <name evidence="3" type="ORF">Sxan_72030</name>
</gene>
<dbReference type="InterPro" id="IPR013830">
    <property type="entry name" value="SGNH_hydro"/>
</dbReference>
<dbReference type="Gene3D" id="3.40.50.1110">
    <property type="entry name" value="SGNH hydrolase"/>
    <property type="match status" value="1"/>
</dbReference>
<reference evidence="3" key="1">
    <citation type="submission" date="2020-09" db="EMBL/GenBank/DDBJ databases">
        <title>Whole genome shotgun sequence of Streptomyces xanthophaeus NBRC 12829.</title>
        <authorList>
            <person name="Komaki H."/>
            <person name="Tamura T."/>
        </authorList>
    </citation>
    <scope>NUCLEOTIDE SEQUENCE</scope>
    <source>
        <strain evidence="3">NBRC 12829</strain>
    </source>
</reference>
<feature type="domain" description="SGNH hydrolase-type esterase" evidence="2">
    <location>
        <begin position="91"/>
        <end position="313"/>
    </location>
</feature>
<evidence type="ECO:0000256" key="1">
    <source>
        <dbReference type="SAM" id="MobiDB-lite"/>
    </source>
</evidence>
<dbReference type="EMBL" id="BNEE01000006">
    <property type="protein sequence ID" value="GHI89839.1"/>
    <property type="molecule type" value="Genomic_DNA"/>
</dbReference>